<sequence>MKLLLLLQTCSAIRAACQHHCVWNGLLMLGCATNSTILCCISIAAQTVLLQSFCLLGIILLTSMLFFAKISMAFSRVASGRVRVRPRIQAKSTWKSLRMSVQEYTRAEFT</sequence>
<accession>A0A4Z2GRY6</accession>
<keyword evidence="1" id="KW-1133">Transmembrane helix</keyword>
<feature type="transmembrane region" description="Helical" evidence="1">
    <location>
        <begin position="52"/>
        <end position="74"/>
    </location>
</feature>
<keyword evidence="1" id="KW-0812">Transmembrane</keyword>
<feature type="chain" id="PRO_5021319597" evidence="2">
    <location>
        <begin position="16"/>
        <end position="110"/>
    </location>
</feature>
<evidence type="ECO:0000256" key="2">
    <source>
        <dbReference type="SAM" id="SignalP"/>
    </source>
</evidence>
<proteinExistence type="predicted"/>
<keyword evidence="2" id="KW-0732">Signal</keyword>
<evidence type="ECO:0000313" key="4">
    <source>
        <dbReference type="Proteomes" id="UP000314294"/>
    </source>
</evidence>
<dbReference type="Proteomes" id="UP000314294">
    <property type="component" value="Unassembled WGS sequence"/>
</dbReference>
<evidence type="ECO:0000313" key="3">
    <source>
        <dbReference type="EMBL" id="TNN55434.1"/>
    </source>
</evidence>
<evidence type="ECO:0000256" key="1">
    <source>
        <dbReference type="SAM" id="Phobius"/>
    </source>
</evidence>
<reference evidence="3 4" key="1">
    <citation type="submission" date="2019-03" db="EMBL/GenBank/DDBJ databases">
        <title>First draft genome of Liparis tanakae, snailfish: a comprehensive survey of snailfish specific genes.</title>
        <authorList>
            <person name="Kim W."/>
            <person name="Song I."/>
            <person name="Jeong J.-H."/>
            <person name="Kim D."/>
            <person name="Kim S."/>
            <person name="Ryu S."/>
            <person name="Song J.Y."/>
            <person name="Lee S.K."/>
        </authorList>
    </citation>
    <scope>NUCLEOTIDE SEQUENCE [LARGE SCALE GENOMIC DNA]</scope>
    <source>
        <tissue evidence="3">Muscle</tissue>
    </source>
</reference>
<keyword evidence="1" id="KW-0472">Membrane</keyword>
<feature type="signal peptide" evidence="2">
    <location>
        <begin position="1"/>
        <end position="15"/>
    </location>
</feature>
<gene>
    <name evidence="3" type="ORF">EYF80_034316</name>
</gene>
<feature type="transmembrane region" description="Helical" evidence="1">
    <location>
        <begin position="25"/>
        <end position="45"/>
    </location>
</feature>
<name>A0A4Z2GRY6_9TELE</name>
<dbReference type="AlphaFoldDB" id="A0A4Z2GRY6"/>
<organism evidence="3 4">
    <name type="scientific">Liparis tanakae</name>
    <name type="common">Tanaka's snailfish</name>
    <dbReference type="NCBI Taxonomy" id="230148"/>
    <lineage>
        <taxon>Eukaryota</taxon>
        <taxon>Metazoa</taxon>
        <taxon>Chordata</taxon>
        <taxon>Craniata</taxon>
        <taxon>Vertebrata</taxon>
        <taxon>Euteleostomi</taxon>
        <taxon>Actinopterygii</taxon>
        <taxon>Neopterygii</taxon>
        <taxon>Teleostei</taxon>
        <taxon>Neoteleostei</taxon>
        <taxon>Acanthomorphata</taxon>
        <taxon>Eupercaria</taxon>
        <taxon>Perciformes</taxon>
        <taxon>Cottioidei</taxon>
        <taxon>Cottales</taxon>
        <taxon>Liparidae</taxon>
        <taxon>Liparis</taxon>
    </lineage>
</organism>
<comment type="caution">
    <text evidence="3">The sequence shown here is derived from an EMBL/GenBank/DDBJ whole genome shotgun (WGS) entry which is preliminary data.</text>
</comment>
<keyword evidence="4" id="KW-1185">Reference proteome</keyword>
<protein>
    <submittedName>
        <fullName evidence="3">Uncharacterized protein</fullName>
    </submittedName>
</protein>
<dbReference type="EMBL" id="SRLO01000455">
    <property type="protein sequence ID" value="TNN55434.1"/>
    <property type="molecule type" value="Genomic_DNA"/>
</dbReference>
<dbReference type="PROSITE" id="PS51257">
    <property type="entry name" value="PROKAR_LIPOPROTEIN"/>
    <property type="match status" value="1"/>
</dbReference>